<dbReference type="EMBL" id="MTSM01000003">
    <property type="protein sequence ID" value="OPX56454.1"/>
    <property type="molecule type" value="Genomic_DNA"/>
</dbReference>
<dbReference type="RefSeq" id="WP_159445640.1">
    <property type="nucleotide sequence ID" value="NZ_FUXG01000012.1"/>
</dbReference>
<proteinExistence type="predicted"/>
<comment type="caution">
    <text evidence="1">The sequence shown here is derived from an EMBL/GenBank/DDBJ whole genome shotgun (WGS) entry which is preliminary data.</text>
</comment>
<evidence type="ECO:0000313" key="2">
    <source>
        <dbReference type="Proteomes" id="UP000191418"/>
    </source>
</evidence>
<accession>A0A1T4QN36</accession>
<reference evidence="1 2" key="1">
    <citation type="submission" date="2017-01" db="EMBL/GenBank/DDBJ databases">
        <title>Genome Sequencing of a Marine Spirillum, Oceanospirillum multiglobuliferum ATCC 33336, from Japan.</title>
        <authorList>
            <person name="Carney J.G."/>
            <person name="Trachtenberg A.M."/>
            <person name="Rheaume B.A."/>
            <person name="Linnane J.D."/>
            <person name="Pitts N.L."/>
            <person name="Mykles D.L."/>
            <person name="Maclea K.S."/>
        </authorList>
    </citation>
    <scope>NUCLEOTIDE SEQUENCE [LARGE SCALE GENOMIC DNA]</scope>
    <source>
        <strain evidence="1 2">ATCC 33336</strain>
    </source>
</reference>
<organism evidence="1 2">
    <name type="scientific">Oceanospirillum multiglobuliferum</name>
    <dbReference type="NCBI Taxonomy" id="64969"/>
    <lineage>
        <taxon>Bacteria</taxon>
        <taxon>Pseudomonadati</taxon>
        <taxon>Pseudomonadota</taxon>
        <taxon>Gammaproteobacteria</taxon>
        <taxon>Oceanospirillales</taxon>
        <taxon>Oceanospirillaceae</taxon>
        <taxon>Oceanospirillum</taxon>
    </lineage>
</organism>
<dbReference type="OrthoDB" id="6118066at2"/>
<sequence length="157" mass="17769">MSFTVAANGEYHYRIEKDFFAVNIDLVDAMMLLSKLDEQLGLNPPLSQGEPNFLMIYRKLITVLVHMDSRSLQALMHAASRDLLVDLMRVVKGTKSEHKLMAAITKRNKQAIQGDVLYNQVIRPPEALKALSDFFLLVEKQIDSGVITLVDPNGEYY</sequence>
<keyword evidence="2" id="KW-1185">Reference proteome</keyword>
<dbReference type="AlphaFoldDB" id="A0A1T4QN36"/>
<protein>
    <submittedName>
        <fullName evidence="1">Uncharacterized protein</fullName>
    </submittedName>
</protein>
<dbReference type="InterPro" id="IPR011002">
    <property type="entry name" value="FliG_a-hlx"/>
</dbReference>
<dbReference type="SUPFAM" id="SSF48029">
    <property type="entry name" value="FliG"/>
    <property type="match status" value="1"/>
</dbReference>
<dbReference type="Proteomes" id="UP000191418">
    <property type="component" value="Unassembled WGS sequence"/>
</dbReference>
<evidence type="ECO:0000313" key="1">
    <source>
        <dbReference type="EMBL" id="OPX56454.1"/>
    </source>
</evidence>
<gene>
    <name evidence="1" type="ORF">BTE48_03230</name>
</gene>
<name>A0A1T4QN36_9GAMM</name>